<gene>
    <name evidence="2" type="ORF">IAD18_03155</name>
</gene>
<dbReference type="AlphaFoldDB" id="A0A9D1IJV8"/>
<feature type="non-terminal residue" evidence="2">
    <location>
        <position position="311"/>
    </location>
</feature>
<dbReference type="EMBL" id="DVMS01000092">
    <property type="protein sequence ID" value="HIU38648.1"/>
    <property type="molecule type" value="Genomic_DNA"/>
</dbReference>
<name>A0A9D1IJV8_9BACT</name>
<protein>
    <submittedName>
        <fullName evidence="2">Uncharacterized protein</fullName>
    </submittedName>
</protein>
<feature type="chain" id="PRO_5038476111" evidence="1">
    <location>
        <begin position="21"/>
        <end position="311"/>
    </location>
</feature>
<evidence type="ECO:0000256" key="1">
    <source>
        <dbReference type="SAM" id="SignalP"/>
    </source>
</evidence>
<reference evidence="2" key="1">
    <citation type="submission" date="2020-10" db="EMBL/GenBank/DDBJ databases">
        <authorList>
            <person name="Gilroy R."/>
        </authorList>
    </citation>
    <scope>NUCLEOTIDE SEQUENCE</scope>
    <source>
        <strain evidence="2">17073</strain>
    </source>
</reference>
<sequence length="311" mass="35253">MNAKCSILSLALLAAWLSAAGTEPHSGIPYAQTCVPWDVRTRVDDLPQARYELSLKDHAFMNQLDSIINSSVFTKDTKIVPYHVFGKHWGSHDDVPSDILSKTPVIDIAFIDRKPIITEGSYFWNKDVPRNKVKELKNTDISNRSEFYIVACGQLMLSSKYYLSYNKRYYNFGWLPKGIADDETKTKYYVIDHRFPATVSTWIVKCEKGKLTLEEFFIMFGGYDILNGSPIEDSLADCSTSCAAQKKRNLAQTIRSCQTKPTSSELELLTNFRTDADSVLANLGLANRPVLIYSAFDRFLVFSPDEKTGYR</sequence>
<accession>A0A9D1IJV8</accession>
<reference evidence="2" key="2">
    <citation type="journal article" date="2021" name="PeerJ">
        <title>Extensive microbial diversity within the chicken gut microbiome revealed by metagenomics and culture.</title>
        <authorList>
            <person name="Gilroy R."/>
            <person name="Ravi A."/>
            <person name="Getino M."/>
            <person name="Pursley I."/>
            <person name="Horton D.L."/>
            <person name="Alikhan N.F."/>
            <person name="Baker D."/>
            <person name="Gharbi K."/>
            <person name="Hall N."/>
            <person name="Watson M."/>
            <person name="Adriaenssens E.M."/>
            <person name="Foster-Nyarko E."/>
            <person name="Jarju S."/>
            <person name="Secka A."/>
            <person name="Antonio M."/>
            <person name="Oren A."/>
            <person name="Chaudhuri R.R."/>
            <person name="La Ragione R."/>
            <person name="Hildebrand F."/>
            <person name="Pallen M.J."/>
        </authorList>
    </citation>
    <scope>NUCLEOTIDE SEQUENCE</scope>
    <source>
        <strain evidence="2">17073</strain>
    </source>
</reference>
<evidence type="ECO:0000313" key="3">
    <source>
        <dbReference type="Proteomes" id="UP000824076"/>
    </source>
</evidence>
<proteinExistence type="predicted"/>
<organism evidence="2 3">
    <name type="scientific">Candidatus Limisoma intestinavium</name>
    <dbReference type="NCBI Taxonomy" id="2840856"/>
    <lineage>
        <taxon>Bacteria</taxon>
        <taxon>Pseudomonadati</taxon>
        <taxon>Bacteroidota</taxon>
        <taxon>Bacteroidia</taxon>
        <taxon>Bacteroidales</taxon>
        <taxon>Candidatus Limisoma</taxon>
    </lineage>
</organism>
<keyword evidence="1" id="KW-0732">Signal</keyword>
<comment type="caution">
    <text evidence="2">The sequence shown here is derived from an EMBL/GenBank/DDBJ whole genome shotgun (WGS) entry which is preliminary data.</text>
</comment>
<dbReference type="Proteomes" id="UP000824076">
    <property type="component" value="Unassembled WGS sequence"/>
</dbReference>
<evidence type="ECO:0000313" key="2">
    <source>
        <dbReference type="EMBL" id="HIU38648.1"/>
    </source>
</evidence>
<feature type="signal peptide" evidence="1">
    <location>
        <begin position="1"/>
        <end position="20"/>
    </location>
</feature>